<evidence type="ECO:0000313" key="1">
    <source>
        <dbReference type="EMBL" id="GAA0881276.1"/>
    </source>
</evidence>
<dbReference type="Proteomes" id="UP001500469">
    <property type="component" value="Unassembled WGS sequence"/>
</dbReference>
<name>A0ABN1N630_9BACT</name>
<reference evidence="1 2" key="1">
    <citation type="journal article" date="2019" name="Int. J. Syst. Evol. Microbiol.">
        <title>The Global Catalogue of Microorganisms (GCM) 10K type strain sequencing project: providing services to taxonomists for standard genome sequencing and annotation.</title>
        <authorList>
            <consortium name="The Broad Institute Genomics Platform"/>
            <consortium name="The Broad Institute Genome Sequencing Center for Infectious Disease"/>
            <person name="Wu L."/>
            <person name="Ma J."/>
        </authorList>
    </citation>
    <scope>NUCLEOTIDE SEQUENCE [LARGE SCALE GENOMIC DNA]</scope>
    <source>
        <strain evidence="1 2">JCM 16112</strain>
    </source>
</reference>
<proteinExistence type="predicted"/>
<accession>A0ABN1N630</accession>
<evidence type="ECO:0000313" key="2">
    <source>
        <dbReference type="Proteomes" id="UP001500469"/>
    </source>
</evidence>
<keyword evidence="2" id="KW-1185">Reference proteome</keyword>
<evidence type="ECO:0008006" key="3">
    <source>
        <dbReference type="Google" id="ProtNLM"/>
    </source>
</evidence>
<protein>
    <recommendedName>
        <fullName evidence="3">DUF2116 family Zn-ribbon domain-containing protein</fullName>
    </recommendedName>
</protein>
<sequence length="122" mass="14490">MNQEERLCLNCGKTIHGRIDKKFCDDSCRNTFNNRQNATNVNLIRNINNSLKKNRNILESLIPENETLAKSTREKMSRQGFNFRYFTHTYQNKKGNHYHYCYDFGYLELEGDWFLIVKGKGL</sequence>
<dbReference type="EMBL" id="BAAAFI010000049">
    <property type="protein sequence ID" value="GAA0881276.1"/>
    <property type="molecule type" value="Genomic_DNA"/>
</dbReference>
<dbReference type="RefSeq" id="WP_343855088.1">
    <property type="nucleotide sequence ID" value="NZ_BAAAFI010000049.1"/>
</dbReference>
<comment type="caution">
    <text evidence="1">The sequence shown here is derived from an EMBL/GenBank/DDBJ whole genome shotgun (WGS) entry which is preliminary data.</text>
</comment>
<organism evidence="1 2">
    <name type="scientific">Algoriphagus jejuensis</name>
    <dbReference type="NCBI Taxonomy" id="419934"/>
    <lineage>
        <taxon>Bacteria</taxon>
        <taxon>Pseudomonadati</taxon>
        <taxon>Bacteroidota</taxon>
        <taxon>Cytophagia</taxon>
        <taxon>Cytophagales</taxon>
        <taxon>Cyclobacteriaceae</taxon>
        <taxon>Algoriphagus</taxon>
    </lineage>
</organism>
<gene>
    <name evidence="1" type="ORF">GCM10009119_42460</name>
</gene>